<sequence length="555" mass="59473">MTDHARALVVGIDFGTLSGRAVVVRVSDGAELGSAVHAYAHGVVDRHLPGRPGQPLPPDWALQVPSDYVDVLKNAVPEALRAAGADPADVIGLATDFTACTVLPTTPDGTPLCELPEFADRPHAYIKLWKHHAAQPQADRITEVAAKRGEAWLRRYGGLISSEWEFAKALQVLEEDPEIWAATRYWVEAADWIVWQMTGTYLRNACTAGYKGQYVDGRYPSESYLAELNPEFTDFPATRLDAPIGELGQSAGTLTAQAAEWMGLSTDVVVAVGNVDAHVSAPAAQAVEPGRLVAIMGTSTCHVMSGDVLREVPGMCGVVDGGIVPGLWGYEAGQSGVGDIFGWFVDNCVPASYAAQAEERGISVHELLSELAAKQPVGGHGLLALDWHSGNRSPLVDHELSGVILGQTLATKPEDGYRALVESTAYGTRLIIETFRNAGVPVNELIVTGGLQKNPLVMQIYADVTRMPISLLDSDQGPALGSALHAAVAAGAYPDIRAAAASMGRVVRDAWQPNESDADRYDALYAEYVTLVDYLGRHGNDVMRRLRKIRREALA</sequence>
<keyword evidence="4 7" id="KW-0067">ATP-binding</keyword>
<keyword evidence="2 7" id="KW-0547">Nucleotide-binding</keyword>
<evidence type="ECO:0000256" key="3">
    <source>
        <dbReference type="ARBA" id="ARBA00022777"/>
    </source>
</evidence>
<accession>A0A919JYI5</accession>
<dbReference type="EC" id="2.7.1.16" evidence="7 8"/>
<dbReference type="PANTHER" id="PTHR43435">
    <property type="entry name" value="RIBULOKINASE"/>
    <property type="match status" value="1"/>
</dbReference>
<keyword evidence="1 7" id="KW-0808">Transferase</keyword>
<dbReference type="RefSeq" id="WP_203784003.1">
    <property type="nucleotide sequence ID" value="NZ_BOMV01000055.1"/>
</dbReference>
<evidence type="ECO:0000256" key="8">
    <source>
        <dbReference type="NCBIfam" id="TIGR01234"/>
    </source>
</evidence>
<organism evidence="11 12">
    <name type="scientific">Paractinoplanes rishiriensis</name>
    <dbReference type="NCBI Taxonomy" id="1050105"/>
    <lineage>
        <taxon>Bacteria</taxon>
        <taxon>Bacillati</taxon>
        <taxon>Actinomycetota</taxon>
        <taxon>Actinomycetes</taxon>
        <taxon>Micromonosporales</taxon>
        <taxon>Micromonosporaceae</taxon>
        <taxon>Paractinoplanes</taxon>
    </lineage>
</organism>
<dbReference type="Gene3D" id="3.30.420.40">
    <property type="match status" value="2"/>
</dbReference>
<dbReference type="GO" id="GO:0005737">
    <property type="term" value="C:cytoplasm"/>
    <property type="evidence" value="ECO:0007669"/>
    <property type="project" value="TreeGrafter"/>
</dbReference>
<comment type="caution">
    <text evidence="11">The sequence shown here is derived from an EMBL/GenBank/DDBJ whole genome shotgun (WGS) entry which is preliminary data.</text>
</comment>
<dbReference type="InterPro" id="IPR005929">
    <property type="entry name" value="Ribulokinase"/>
</dbReference>
<comment type="pathway">
    <text evidence="7 9">Carbohydrate degradation; L-arabinose degradation via L-ribulose; D-xylulose 5-phosphate from L-arabinose (bacterial route): step 2/3.</text>
</comment>
<dbReference type="AlphaFoldDB" id="A0A919JYI5"/>
<dbReference type="PANTHER" id="PTHR43435:SF4">
    <property type="entry name" value="FGGY CARBOHYDRATE KINASE DOMAIN-CONTAINING PROTEIN"/>
    <property type="match status" value="1"/>
</dbReference>
<evidence type="ECO:0000256" key="5">
    <source>
        <dbReference type="ARBA" id="ARBA00022935"/>
    </source>
</evidence>
<dbReference type="Proteomes" id="UP000636960">
    <property type="component" value="Unassembled WGS sequence"/>
</dbReference>
<evidence type="ECO:0000313" key="11">
    <source>
        <dbReference type="EMBL" id="GIE97245.1"/>
    </source>
</evidence>
<dbReference type="Pfam" id="PF02782">
    <property type="entry name" value="FGGY_C"/>
    <property type="match status" value="1"/>
</dbReference>
<dbReference type="InterPro" id="IPR018485">
    <property type="entry name" value="FGGY_C"/>
</dbReference>
<keyword evidence="6 7" id="KW-0119">Carbohydrate metabolism</keyword>
<comment type="catalytic activity">
    <reaction evidence="7 9">
        <text>L-ribulose + ATP = L-ribulose 5-phosphate + ADP + H(+)</text>
        <dbReference type="Rhea" id="RHEA:22072"/>
        <dbReference type="ChEBI" id="CHEBI:15378"/>
        <dbReference type="ChEBI" id="CHEBI:16880"/>
        <dbReference type="ChEBI" id="CHEBI:30616"/>
        <dbReference type="ChEBI" id="CHEBI:58226"/>
        <dbReference type="ChEBI" id="CHEBI:456216"/>
        <dbReference type="EC" id="2.7.1.16"/>
    </reaction>
</comment>
<evidence type="ECO:0000256" key="7">
    <source>
        <dbReference type="HAMAP-Rule" id="MF_00520"/>
    </source>
</evidence>
<dbReference type="EMBL" id="BOMV01000055">
    <property type="protein sequence ID" value="GIE97245.1"/>
    <property type="molecule type" value="Genomic_DNA"/>
</dbReference>
<dbReference type="NCBIfam" id="NF003154">
    <property type="entry name" value="PRK04123.1"/>
    <property type="match status" value="1"/>
</dbReference>
<evidence type="ECO:0000256" key="9">
    <source>
        <dbReference type="RuleBase" id="RU003455"/>
    </source>
</evidence>
<feature type="domain" description="Carbohydrate kinase FGGY C-terminal" evidence="10">
    <location>
        <begin position="293"/>
        <end position="490"/>
    </location>
</feature>
<evidence type="ECO:0000256" key="6">
    <source>
        <dbReference type="ARBA" id="ARBA00023277"/>
    </source>
</evidence>
<evidence type="ECO:0000259" key="10">
    <source>
        <dbReference type="Pfam" id="PF02782"/>
    </source>
</evidence>
<evidence type="ECO:0000256" key="2">
    <source>
        <dbReference type="ARBA" id="ARBA00022741"/>
    </source>
</evidence>
<gene>
    <name evidence="7 11" type="primary">araB</name>
    <name evidence="11" type="ORF">Ari01nite_47100</name>
</gene>
<dbReference type="GO" id="GO:0008741">
    <property type="term" value="F:ribulokinase activity"/>
    <property type="evidence" value="ECO:0007669"/>
    <property type="project" value="UniProtKB-UniRule"/>
</dbReference>
<comment type="catalytic activity">
    <reaction evidence="7">
        <text>D-ribulose + ATP = D-ribulose 5-phosphate + ADP + H(+)</text>
        <dbReference type="Rhea" id="RHEA:17601"/>
        <dbReference type="ChEBI" id="CHEBI:15378"/>
        <dbReference type="ChEBI" id="CHEBI:17173"/>
        <dbReference type="ChEBI" id="CHEBI:30616"/>
        <dbReference type="ChEBI" id="CHEBI:58121"/>
        <dbReference type="ChEBI" id="CHEBI:456216"/>
        <dbReference type="EC" id="2.7.1.16"/>
    </reaction>
</comment>
<evidence type="ECO:0000256" key="4">
    <source>
        <dbReference type="ARBA" id="ARBA00022840"/>
    </source>
</evidence>
<keyword evidence="5 7" id="KW-0054">Arabinose catabolism</keyword>
<dbReference type="GO" id="GO:0019150">
    <property type="term" value="F:D-ribulokinase activity"/>
    <property type="evidence" value="ECO:0007669"/>
    <property type="project" value="TreeGrafter"/>
</dbReference>
<protein>
    <recommendedName>
        <fullName evidence="7 8">Ribulokinase</fullName>
        <ecNumber evidence="7 8">2.7.1.16</ecNumber>
    </recommendedName>
</protein>
<dbReference type="PIRSF" id="PIRSF000538">
    <property type="entry name" value="GlpK"/>
    <property type="match status" value="1"/>
</dbReference>
<dbReference type="CDD" id="cd07781">
    <property type="entry name" value="ASKHA_NBD_FGGY_L-RBK"/>
    <property type="match status" value="1"/>
</dbReference>
<dbReference type="InterPro" id="IPR043129">
    <property type="entry name" value="ATPase_NBD"/>
</dbReference>
<evidence type="ECO:0000313" key="12">
    <source>
        <dbReference type="Proteomes" id="UP000636960"/>
    </source>
</evidence>
<comment type="similarity">
    <text evidence="7 9">Belongs to the ribulokinase family.</text>
</comment>
<name>A0A919JYI5_9ACTN</name>
<dbReference type="HAMAP" id="MF_00520">
    <property type="entry name" value="Ribulokinase"/>
    <property type="match status" value="1"/>
</dbReference>
<keyword evidence="12" id="KW-1185">Reference proteome</keyword>
<dbReference type="NCBIfam" id="TIGR01234">
    <property type="entry name" value="L-ribulokinase"/>
    <property type="match status" value="1"/>
</dbReference>
<dbReference type="SUPFAM" id="SSF53067">
    <property type="entry name" value="Actin-like ATPase domain"/>
    <property type="match status" value="2"/>
</dbReference>
<reference evidence="11" key="1">
    <citation type="submission" date="2021-01" db="EMBL/GenBank/DDBJ databases">
        <title>Whole genome shotgun sequence of Actinoplanes rishiriensis NBRC 108556.</title>
        <authorList>
            <person name="Komaki H."/>
            <person name="Tamura T."/>
        </authorList>
    </citation>
    <scope>NUCLEOTIDE SEQUENCE</scope>
    <source>
        <strain evidence="11">NBRC 108556</strain>
    </source>
</reference>
<dbReference type="GO" id="GO:0005524">
    <property type="term" value="F:ATP binding"/>
    <property type="evidence" value="ECO:0007669"/>
    <property type="project" value="UniProtKB-UniRule"/>
</dbReference>
<proteinExistence type="inferred from homology"/>
<evidence type="ECO:0000256" key="1">
    <source>
        <dbReference type="ARBA" id="ARBA00022679"/>
    </source>
</evidence>
<keyword evidence="3 7" id="KW-0418">Kinase</keyword>
<dbReference type="GO" id="GO:0019569">
    <property type="term" value="P:L-arabinose catabolic process to D-xylulose 5-phosphate"/>
    <property type="evidence" value="ECO:0007669"/>
    <property type="project" value="UniProtKB-UniRule"/>
</dbReference>
<dbReference type="InterPro" id="IPR000577">
    <property type="entry name" value="Carb_kinase_FGGY"/>
</dbReference>